<dbReference type="InterPro" id="IPR009553">
    <property type="entry name" value="DUF1173"/>
</dbReference>
<name>A0A0D0KL58_AGRTU</name>
<evidence type="ECO:0000313" key="1">
    <source>
        <dbReference type="EMBL" id="KIP98782.1"/>
    </source>
</evidence>
<comment type="caution">
    <text evidence="1">The sequence shown here is derived from an EMBL/GenBank/DDBJ whole genome shotgun (WGS) entry which is preliminary data.</text>
</comment>
<gene>
    <name evidence="1" type="ORF">RU07_21925</name>
</gene>
<protein>
    <submittedName>
        <fullName evidence="1">Uncharacterized protein</fullName>
    </submittedName>
</protein>
<sequence length="75" mass="8327">MDAQRSFTKGLRFNVKDRPIATAILTDLKPPGALYIQPADVDDAYSEVLTELEKESGMTTWLWDAEKGGMPDIPT</sequence>
<dbReference type="EMBL" id="JXQV01000031">
    <property type="protein sequence ID" value="KIP98782.1"/>
    <property type="molecule type" value="Genomic_DNA"/>
</dbReference>
<reference evidence="1 2" key="1">
    <citation type="submission" date="2014-12" db="EMBL/GenBank/DDBJ databases">
        <title>16Stimator: statistical estimation of ribosomal gene copy numbers from draft genome assemblies.</title>
        <authorList>
            <person name="Perisin M.A."/>
            <person name="Vetter M."/>
            <person name="Gilbert J.A."/>
            <person name="Bergelson J."/>
        </authorList>
    </citation>
    <scope>NUCLEOTIDE SEQUENCE [LARGE SCALE GENOMIC DNA]</scope>
    <source>
        <strain evidence="1 2">MEJ076</strain>
    </source>
</reference>
<proteinExistence type="predicted"/>
<dbReference type="AlphaFoldDB" id="A0A0D0KL58"/>
<evidence type="ECO:0000313" key="2">
    <source>
        <dbReference type="Proteomes" id="UP000035017"/>
    </source>
</evidence>
<dbReference type="Proteomes" id="UP000035017">
    <property type="component" value="Unassembled WGS sequence"/>
</dbReference>
<organism evidence="1 2">
    <name type="scientific">Agrobacterium tumefaciens</name>
    <dbReference type="NCBI Taxonomy" id="358"/>
    <lineage>
        <taxon>Bacteria</taxon>
        <taxon>Pseudomonadati</taxon>
        <taxon>Pseudomonadota</taxon>
        <taxon>Alphaproteobacteria</taxon>
        <taxon>Hyphomicrobiales</taxon>
        <taxon>Rhizobiaceae</taxon>
        <taxon>Rhizobium/Agrobacterium group</taxon>
        <taxon>Agrobacterium</taxon>
        <taxon>Agrobacterium tumefaciens complex</taxon>
    </lineage>
</organism>
<dbReference type="OrthoDB" id="7439415at2"/>
<accession>A0A0D0KL58</accession>
<dbReference type="Pfam" id="PF06666">
    <property type="entry name" value="DUF1173"/>
    <property type="match status" value="1"/>
</dbReference>